<dbReference type="EMBL" id="OZ034813">
    <property type="protein sequence ID" value="CAL1355039.1"/>
    <property type="molecule type" value="Genomic_DNA"/>
</dbReference>
<evidence type="ECO:0000313" key="3">
    <source>
        <dbReference type="Proteomes" id="UP001497516"/>
    </source>
</evidence>
<evidence type="ECO:0000256" key="1">
    <source>
        <dbReference type="SAM" id="MobiDB-lite"/>
    </source>
</evidence>
<keyword evidence="3" id="KW-1185">Reference proteome</keyword>
<gene>
    <name evidence="2" type="ORF">LTRI10_LOCUS2819</name>
</gene>
<name>A0AAV2CFJ2_9ROSI</name>
<accession>A0AAV2CFJ2</accession>
<protein>
    <submittedName>
        <fullName evidence="2">Uncharacterized protein</fullName>
    </submittedName>
</protein>
<feature type="region of interest" description="Disordered" evidence="1">
    <location>
        <begin position="147"/>
        <end position="172"/>
    </location>
</feature>
<dbReference type="AlphaFoldDB" id="A0AAV2CFJ2"/>
<dbReference type="Proteomes" id="UP001497516">
    <property type="component" value="Chromosome 1"/>
</dbReference>
<organism evidence="2 3">
    <name type="scientific">Linum trigynum</name>
    <dbReference type="NCBI Taxonomy" id="586398"/>
    <lineage>
        <taxon>Eukaryota</taxon>
        <taxon>Viridiplantae</taxon>
        <taxon>Streptophyta</taxon>
        <taxon>Embryophyta</taxon>
        <taxon>Tracheophyta</taxon>
        <taxon>Spermatophyta</taxon>
        <taxon>Magnoliopsida</taxon>
        <taxon>eudicotyledons</taxon>
        <taxon>Gunneridae</taxon>
        <taxon>Pentapetalae</taxon>
        <taxon>rosids</taxon>
        <taxon>fabids</taxon>
        <taxon>Malpighiales</taxon>
        <taxon>Linaceae</taxon>
        <taxon>Linum</taxon>
    </lineage>
</organism>
<sequence>MGQSSRPCATPQPEPKKNWELMVEQFSRGADEGCSNSDLPITGPIDSTFLLESEELLRCTKRLGELIEQACAQIAHNHLLPLDEREEVKEASHDSFGRTSSCMDFQPLPPPSLTHVEEQENPFYDIVLHFALKFVLEDMNGKEEEVIEEEEVSIDEEEDLGCSHWEESNFEK</sequence>
<feature type="compositionally biased region" description="Acidic residues" evidence="1">
    <location>
        <begin position="147"/>
        <end position="160"/>
    </location>
</feature>
<evidence type="ECO:0000313" key="2">
    <source>
        <dbReference type="EMBL" id="CAL1355039.1"/>
    </source>
</evidence>
<reference evidence="2 3" key="1">
    <citation type="submission" date="2024-04" db="EMBL/GenBank/DDBJ databases">
        <authorList>
            <person name="Fracassetti M."/>
        </authorList>
    </citation>
    <scope>NUCLEOTIDE SEQUENCE [LARGE SCALE GENOMIC DNA]</scope>
</reference>
<proteinExistence type="predicted"/>